<dbReference type="GO" id="GO:0005886">
    <property type="term" value="C:plasma membrane"/>
    <property type="evidence" value="ECO:0007669"/>
    <property type="project" value="UniProtKB-SubCell"/>
</dbReference>
<reference evidence="7 8" key="1">
    <citation type="journal article" date="2003" name="Proc. Natl. Acad. Sci. U.S.A.">
        <title>The genome sequence of Clostridium tetani, the causative agent of tetanus disease.</title>
        <authorList>
            <person name="Brueggemann H."/>
            <person name="Baumer S."/>
            <person name="Fricke W.F."/>
            <person name="Wiezer A."/>
            <person name="Liesegang H."/>
            <person name="Decker I."/>
            <person name="Herzberg C."/>
            <person name="Martinez-Arias R."/>
            <person name="Merkl R."/>
            <person name="Henne A."/>
            <person name="Gottschalk G."/>
        </authorList>
    </citation>
    <scope>NUCLEOTIDE SEQUENCE [LARGE SCALE GENOMIC DNA]</scope>
    <source>
        <strain evidence="8">Massachusetts / E88</strain>
    </source>
</reference>
<keyword evidence="2" id="KW-1003">Cell membrane</keyword>
<dbReference type="HOGENOM" id="CLU_024731_0_0_9"/>
<evidence type="ECO:0000256" key="4">
    <source>
        <dbReference type="ARBA" id="ARBA00022989"/>
    </source>
</evidence>
<dbReference type="PANTHER" id="PTHR39083:SF1">
    <property type="entry name" value="CYCLIC DI-GMP-BINDING PROTEIN"/>
    <property type="match status" value="1"/>
</dbReference>
<evidence type="ECO:0000256" key="6">
    <source>
        <dbReference type="SAM" id="Phobius"/>
    </source>
</evidence>
<dbReference type="Pfam" id="PF03170">
    <property type="entry name" value="BcsB"/>
    <property type="match status" value="1"/>
</dbReference>
<evidence type="ECO:0000313" key="8">
    <source>
        <dbReference type="Proteomes" id="UP000001412"/>
    </source>
</evidence>
<dbReference type="GO" id="GO:0006011">
    <property type="term" value="P:UDP-alpha-D-glucose metabolic process"/>
    <property type="evidence" value="ECO:0007669"/>
    <property type="project" value="InterPro"/>
</dbReference>
<keyword evidence="8" id="KW-1185">Reference proteome</keyword>
<dbReference type="EMBL" id="AE015927">
    <property type="protein sequence ID" value="AAO35437.1"/>
    <property type="molecule type" value="Genomic_DNA"/>
</dbReference>
<feature type="transmembrane region" description="Helical" evidence="6">
    <location>
        <begin position="669"/>
        <end position="689"/>
    </location>
</feature>
<dbReference type="AlphaFoldDB" id="Q897A3"/>
<dbReference type="Gene3D" id="2.60.120.260">
    <property type="entry name" value="Galactose-binding domain-like"/>
    <property type="match status" value="2"/>
</dbReference>
<evidence type="ECO:0000256" key="1">
    <source>
        <dbReference type="ARBA" id="ARBA00004162"/>
    </source>
</evidence>
<keyword evidence="4 6" id="KW-1133">Transmembrane helix</keyword>
<keyword evidence="3 6" id="KW-0812">Transmembrane</keyword>
<comment type="subcellular location">
    <subcellularLocation>
        <location evidence="1">Cell membrane</location>
        <topology evidence="1">Single-pass membrane protein</topology>
    </subcellularLocation>
</comment>
<evidence type="ECO:0000313" key="7">
    <source>
        <dbReference type="EMBL" id="AAO35437.1"/>
    </source>
</evidence>
<dbReference type="KEGG" id="ctc:CTC_00839"/>
<evidence type="ECO:0000256" key="5">
    <source>
        <dbReference type="ARBA" id="ARBA00023136"/>
    </source>
</evidence>
<keyword evidence="5 6" id="KW-0472">Membrane</keyword>
<evidence type="ECO:0000256" key="2">
    <source>
        <dbReference type="ARBA" id="ARBA00022475"/>
    </source>
</evidence>
<organism evidence="7 8">
    <name type="scientific">Clostridium tetani (strain Massachusetts / E88)</name>
    <dbReference type="NCBI Taxonomy" id="212717"/>
    <lineage>
        <taxon>Bacteria</taxon>
        <taxon>Bacillati</taxon>
        <taxon>Bacillota</taxon>
        <taxon>Clostridia</taxon>
        <taxon>Eubacteriales</taxon>
        <taxon>Clostridiaceae</taxon>
        <taxon>Clostridium</taxon>
    </lineage>
</organism>
<dbReference type="PANTHER" id="PTHR39083">
    <property type="entry name" value="CYCLIC DI-GMP-BINDING PROTEIN"/>
    <property type="match status" value="1"/>
</dbReference>
<evidence type="ECO:0000256" key="3">
    <source>
        <dbReference type="ARBA" id="ARBA00022692"/>
    </source>
</evidence>
<name>Q897A3_CLOTE</name>
<gene>
    <name evidence="7" type="ordered locus">CTC_00839</name>
</gene>
<protein>
    <submittedName>
        <fullName evidence="7">Cellulose synthase subunit domain</fullName>
    </submittedName>
</protein>
<proteinExistence type="predicted"/>
<dbReference type="Proteomes" id="UP000001412">
    <property type="component" value="Chromosome"/>
</dbReference>
<sequence>MEVIYMKKLISFLLTVLLINSFVGSVQAINNNEIKSKNLKLNKDIKSNGILGSSMFYFDVDSKWQLQKVDFNLIYTPSQILNKDISTLTVLVNGNQVYSSNLETKKSFREILNINIPLEYVNVGFNEIQIKTYKRITDKPCTDDTNTANWILFHKESFVNLNFKEKQQDIVLKDFPYPFMKASDSNLTNSSIVVPDKFTSEEASVAMRICSVFGNRRKGENIDTKILRYSDLKDEKNYNLIFIASYKSLPKEILNLLTDNEKNSVKDSSIVKLTNSPYNKDRKIVIITSENKELISRGGNLLSNKEVLSQVKNSSIVLKEDVSLKNNKKEKEKISFKDLGYGNTTLSGAFNQETSYTIPIQRDKYIKEGASLVLNVRYSKNIDFDKALLTVYINDIPIGSKKLSEKTADNDIFQISIPKEVRNSNFYEVKIGFDLRLKDTYYNVREENTPWVYISNDSYLRLPNDREKEIIFEKYPFPFIENKNNNLTFVISDKSSSRELTWLGNIMIYMGAFIEDNNTEISIVRASELSQNDKNKNLIILGSPSKNTLIKELNNHMHIKYNKSYSGFESNDKIDILEEYGNRTASIQLINSPYNSKSNLMIITAVNEKDINLAEKYLKDINLIGRLKGNAILIDKDGEIKYDYYGQEYKNSFEKEEKAYSLTKEGRNLIIFLISLLAILILISGLYLGRYKKNK</sequence>
<dbReference type="InterPro" id="IPR018513">
    <property type="entry name" value="Cell_synthase_bac"/>
</dbReference>
<dbReference type="STRING" id="212717.CTC_00839"/>
<accession>Q897A3</accession>